<evidence type="ECO:0000313" key="3">
    <source>
        <dbReference type="EMBL" id="SHN67896.1"/>
    </source>
</evidence>
<dbReference type="Pfam" id="PF00814">
    <property type="entry name" value="TsaD"/>
    <property type="match status" value="1"/>
</dbReference>
<feature type="region of interest" description="Disordered" evidence="1">
    <location>
        <begin position="204"/>
        <end position="228"/>
    </location>
</feature>
<sequence length="228" mass="22540">MSDAPLILAFDSSAAHCAAALVRGEAVLAARAEAMERGQAERLPLLIEELRAEAGAALDDVARIGVGIGPGNFTGVRIAVALARGLALALGRPAIGVSRLAALHAALTPGRAALAVAAGRRGQILAQPFAADGAPLAPAAALTPAEAAERWRALQLAAVAGAREGGAQAARALGAAFVAGPGPAGDAPHPVAIARLAAGADPRERPAPIYLRPADAAPPAEAPPPMLD</sequence>
<dbReference type="NCBIfam" id="TIGR03725">
    <property type="entry name" value="T6A_YeaZ"/>
    <property type="match status" value="1"/>
</dbReference>
<protein>
    <submittedName>
        <fullName evidence="3">tRNA threonylcarbamoyl adenosine modification protein YeaZ</fullName>
    </submittedName>
</protein>
<dbReference type="GO" id="GO:0002949">
    <property type="term" value="P:tRNA threonylcarbamoyladenosine modification"/>
    <property type="evidence" value="ECO:0007669"/>
    <property type="project" value="InterPro"/>
</dbReference>
<name>A0A1M7TB36_9RHOB</name>
<dbReference type="GO" id="GO:0005829">
    <property type="term" value="C:cytosol"/>
    <property type="evidence" value="ECO:0007669"/>
    <property type="project" value="TreeGrafter"/>
</dbReference>
<dbReference type="EMBL" id="FRDL01000005">
    <property type="protein sequence ID" value="SHN67896.1"/>
    <property type="molecule type" value="Genomic_DNA"/>
</dbReference>
<proteinExistence type="predicted"/>
<evidence type="ECO:0000259" key="2">
    <source>
        <dbReference type="Pfam" id="PF00814"/>
    </source>
</evidence>
<keyword evidence="4" id="KW-1185">Reference proteome</keyword>
<accession>A0A1M7TB36</accession>
<dbReference type="SUPFAM" id="SSF53067">
    <property type="entry name" value="Actin-like ATPase domain"/>
    <property type="match status" value="1"/>
</dbReference>
<dbReference type="InterPro" id="IPR022496">
    <property type="entry name" value="T6A_TsaB"/>
</dbReference>
<dbReference type="AlphaFoldDB" id="A0A1M7TB36"/>
<dbReference type="STRING" id="1189325.SAMN04488119_105167"/>
<evidence type="ECO:0000313" key="4">
    <source>
        <dbReference type="Proteomes" id="UP000184066"/>
    </source>
</evidence>
<feature type="domain" description="Gcp-like" evidence="2">
    <location>
        <begin position="36"/>
        <end position="128"/>
    </location>
</feature>
<evidence type="ECO:0000256" key="1">
    <source>
        <dbReference type="SAM" id="MobiDB-lite"/>
    </source>
</evidence>
<dbReference type="InterPro" id="IPR000905">
    <property type="entry name" value="Gcp-like_dom"/>
</dbReference>
<dbReference type="RefSeq" id="WP_072747360.1">
    <property type="nucleotide sequence ID" value="NZ_FOHL01000005.1"/>
</dbReference>
<gene>
    <name evidence="3" type="ORF">SAMN05216200_105166</name>
</gene>
<dbReference type="InterPro" id="IPR043129">
    <property type="entry name" value="ATPase_NBD"/>
</dbReference>
<dbReference type="OrthoDB" id="9809995at2"/>
<reference evidence="3 4" key="1">
    <citation type="submission" date="2016-12" db="EMBL/GenBank/DDBJ databases">
        <authorList>
            <person name="Song W.-J."/>
            <person name="Kurnit D.M."/>
        </authorList>
    </citation>
    <scope>NUCLEOTIDE SEQUENCE [LARGE SCALE GENOMIC DNA]</scope>
    <source>
        <strain evidence="3 4">CGMCC 1.10808</strain>
    </source>
</reference>
<dbReference type="Proteomes" id="UP000184066">
    <property type="component" value="Unassembled WGS sequence"/>
</dbReference>
<dbReference type="PANTHER" id="PTHR11735">
    <property type="entry name" value="TRNA N6-ADENOSINE THREONYLCARBAMOYLTRANSFERASE"/>
    <property type="match status" value="1"/>
</dbReference>
<dbReference type="PANTHER" id="PTHR11735:SF11">
    <property type="entry name" value="TRNA THREONYLCARBAMOYLADENOSINE BIOSYNTHESIS PROTEIN TSAB"/>
    <property type="match status" value="1"/>
</dbReference>
<dbReference type="Gene3D" id="3.30.420.40">
    <property type="match status" value="2"/>
</dbReference>
<organism evidence="3 4">
    <name type="scientific">Oceanicella actignis</name>
    <dbReference type="NCBI Taxonomy" id="1189325"/>
    <lineage>
        <taxon>Bacteria</taxon>
        <taxon>Pseudomonadati</taxon>
        <taxon>Pseudomonadota</taxon>
        <taxon>Alphaproteobacteria</taxon>
        <taxon>Rhodobacterales</taxon>
        <taxon>Paracoccaceae</taxon>
        <taxon>Oceanicella</taxon>
    </lineage>
</organism>